<proteinExistence type="predicted"/>
<gene>
    <name evidence="2" type="ORF">DD235_16090</name>
</gene>
<keyword evidence="1" id="KW-0472">Membrane</keyword>
<dbReference type="AlphaFoldDB" id="A0A2V1JYH2"/>
<protein>
    <submittedName>
        <fullName evidence="2">Peptidase</fullName>
    </submittedName>
</protein>
<evidence type="ECO:0000313" key="3">
    <source>
        <dbReference type="Proteomes" id="UP000245212"/>
    </source>
</evidence>
<dbReference type="EMBL" id="QETA01000009">
    <property type="protein sequence ID" value="PWF21046.1"/>
    <property type="molecule type" value="Genomic_DNA"/>
</dbReference>
<name>A0A2V1JYH2_9BURK</name>
<dbReference type="PANTHER" id="PTHR34219:SF6">
    <property type="entry name" value="BLR3280 PROTEIN"/>
    <property type="match status" value="1"/>
</dbReference>
<organism evidence="2 3">
    <name type="scientific">Corticimicrobacter populi</name>
    <dbReference type="NCBI Taxonomy" id="2175229"/>
    <lineage>
        <taxon>Bacteria</taxon>
        <taxon>Pseudomonadati</taxon>
        <taxon>Pseudomonadota</taxon>
        <taxon>Betaproteobacteria</taxon>
        <taxon>Burkholderiales</taxon>
        <taxon>Alcaligenaceae</taxon>
        <taxon>Corticimicrobacter</taxon>
    </lineage>
</organism>
<evidence type="ECO:0000256" key="1">
    <source>
        <dbReference type="SAM" id="Phobius"/>
    </source>
</evidence>
<feature type="transmembrane region" description="Helical" evidence="1">
    <location>
        <begin position="20"/>
        <end position="41"/>
    </location>
</feature>
<accession>A0A2V1JYH2</accession>
<evidence type="ECO:0000313" key="2">
    <source>
        <dbReference type="EMBL" id="PWF21046.1"/>
    </source>
</evidence>
<dbReference type="InterPro" id="IPR005625">
    <property type="entry name" value="PepSY-ass_TM"/>
</dbReference>
<dbReference type="RefSeq" id="WP_109063141.1">
    <property type="nucleotide sequence ID" value="NZ_QETA01000009.1"/>
</dbReference>
<feature type="transmembrane region" description="Helical" evidence="1">
    <location>
        <begin position="467"/>
        <end position="488"/>
    </location>
</feature>
<dbReference type="Proteomes" id="UP000245212">
    <property type="component" value="Unassembled WGS sequence"/>
</dbReference>
<keyword evidence="1" id="KW-1133">Transmembrane helix</keyword>
<keyword evidence="1" id="KW-0812">Transmembrane</keyword>
<keyword evidence="3" id="KW-1185">Reference proteome</keyword>
<dbReference type="PANTHER" id="PTHR34219">
    <property type="entry name" value="IRON-REGULATED INNER MEMBRANE PROTEIN-RELATED"/>
    <property type="match status" value="1"/>
</dbReference>
<dbReference type="Pfam" id="PF03929">
    <property type="entry name" value="PepSY_TM"/>
    <property type="match status" value="1"/>
</dbReference>
<feature type="transmembrane region" description="Helical" evidence="1">
    <location>
        <begin position="206"/>
        <end position="233"/>
    </location>
</feature>
<sequence length="496" mass="56396">MKIRTRIVRLTYLLHRWTGIVGCLLMLCWFVSGITMLFVGYPKLTPWERLAALPVLEAQFAYQPLSTDTRQQPGEEISLTSIGRQPAYVTASQTDGLHSNNANDARNIDATAPAIALTAAQAYLPNTPMHYDALIQEDRWTHSRSLDKHRPLHRIGTQSPNAGLLYVSSSTAQVVLDAPQGQQYWNYVGAWMHWLYPFRNHSTDPVWNWIIIALSGIGLLSSISGMVVGVWRWRFSRPYRSGRRSPYPEGWMRWHHMIGLLFGAIVCTWIFSGLMAMNPAGIIFSETVKPDLQAYQGPETARNPALANPATILVRLQAQAFDAVELKWMRLDAMDYVLAHDAQAQTRLVVAGQAGLEIRQSWSIPDVLPAARKLLPWPLAEHRMLASFDAYYYQRHQEAMNGAAIQRLPALRLDFDDPAHTRIYIDLRTGEVSTVLSRAQRTWRWLFYFLHSWDTPPLLAYPRTRDILLILLSLGGIVVCLTGVVIGWRHLRRQQP</sequence>
<comment type="caution">
    <text evidence="2">The sequence shown here is derived from an EMBL/GenBank/DDBJ whole genome shotgun (WGS) entry which is preliminary data.</text>
</comment>
<reference evidence="3" key="1">
    <citation type="submission" date="2018-05" db="EMBL/GenBank/DDBJ databases">
        <authorList>
            <person name="Li Y."/>
        </authorList>
    </citation>
    <scope>NUCLEOTIDE SEQUENCE [LARGE SCALE GENOMIC DNA]</scope>
    <source>
        <strain evidence="3">3d-2-2</strain>
    </source>
</reference>
<feature type="transmembrane region" description="Helical" evidence="1">
    <location>
        <begin position="254"/>
        <end position="277"/>
    </location>
</feature>